<feature type="transmembrane region" description="Helical" evidence="1">
    <location>
        <begin position="77"/>
        <end position="104"/>
    </location>
</feature>
<evidence type="ECO:0000313" key="2">
    <source>
        <dbReference type="EMBL" id="GFI41763.1"/>
    </source>
</evidence>
<keyword evidence="1" id="KW-1133">Transmembrane helix</keyword>
<evidence type="ECO:0000313" key="3">
    <source>
        <dbReference type="Proteomes" id="UP000490821"/>
    </source>
</evidence>
<comment type="caution">
    <text evidence="2">The sequence shown here is derived from an EMBL/GenBank/DDBJ whole genome shotgun (WGS) entry which is preliminary data.</text>
</comment>
<dbReference type="EMBL" id="BLMI01000225">
    <property type="protein sequence ID" value="GFI41763.1"/>
    <property type="molecule type" value="Genomic_DNA"/>
</dbReference>
<keyword evidence="1" id="KW-0812">Transmembrane</keyword>
<dbReference type="Proteomes" id="UP000490821">
    <property type="component" value="Unassembled WGS sequence"/>
</dbReference>
<dbReference type="AlphaFoldDB" id="A0A829ZBH7"/>
<proteinExistence type="predicted"/>
<organism evidence="2 3">
    <name type="scientific">Thomasclavelia cocleata</name>
    <dbReference type="NCBI Taxonomy" id="69824"/>
    <lineage>
        <taxon>Bacteria</taxon>
        <taxon>Bacillati</taxon>
        <taxon>Bacillota</taxon>
        <taxon>Erysipelotrichia</taxon>
        <taxon>Erysipelotrichales</taxon>
        <taxon>Coprobacillaceae</taxon>
        <taxon>Thomasclavelia</taxon>
    </lineage>
</organism>
<feature type="transmembrane region" description="Helical" evidence="1">
    <location>
        <begin position="51"/>
        <end position="70"/>
    </location>
</feature>
<gene>
    <name evidence="2" type="ORF">IMSAGC017_01808</name>
</gene>
<protein>
    <submittedName>
        <fullName evidence="2">Uncharacterized protein</fullName>
    </submittedName>
</protein>
<name>A0A829ZBH7_9FIRM</name>
<sequence length="111" mass="11826">MISIFASNPRLGEYPLISVFPLLIAVTRPSSFTVAIDSSLDVNLKSSGNIASIGLVVYSIWYVAPSYIAADSLLKTILVATCLGLYIFAYDTCISPNIAAAFVFPVACTLI</sequence>
<accession>A0A829ZBH7</accession>
<reference evidence="2 3" key="1">
    <citation type="journal article" date="2020" name="Microbiome">
        <title>Single-cell genomics of uncultured bacteria reveals dietary fiber responders in the mouse gut microbiota.</title>
        <authorList>
            <person name="Chijiiwa R."/>
            <person name="Hosokawa M."/>
            <person name="Kogawa M."/>
            <person name="Nishikawa Y."/>
            <person name="Ide K."/>
            <person name="Sakanashi C."/>
            <person name="Takahashi K."/>
            <person name="Takeyama H."/>
        </authorList>
    </citation>
    <scope>NUCLEOTIDE SEQUENCE [LARGE SCALE GENOMIC DNA]</scope>
    <source>
        <strain evidence="2">IMSAGC_017</strain>
    </source>
</reference>
<evidence type="ECO:0000256" key="1">
    <source>
        <dbReference type="SAM" id="Phobius"/>
    </source>
</evidence>
<keyword evidence="1" id="KW-0472">Membrane</keyword>